<dbReference type="SUPFAM" id="SSF55315">
    <property type="entry name" value="L30e-like"/>
    <property type="match status" value="1"/>
</dbReference>
<accession>A0A066ZCJ4</accession>
<name>A0A066ZCJ4_9ACTN</name>
<dbReference type="InterPro" id="IPR041289">
    <property type="entry name" value="Bact_RF_family3"/>
</dbReference>
<keyword evidence="3" id="KW-1185">Reference proteome</keyword>
<evidence type="ECO:0008006" key="4">
    <source>
        <dbReference type="Google" id="ProtNLM"/>
    </source>
</evidence>
<dbReference type="HOGENOM" id="CLU_707468_0_0_11"/>
<proteinExistence type="predicted"/>
<sequence>MGHSGAESGFARPRTEGRTAFGKGLHVPRPQPRRPRRAAPAAPVPGGVDPDAHPPPRAGQRPGPGPAAQPAGRGEGEGPGRPPGLPGRPDRRAGATRPGPHRGRPGARRGRAGDPRRAGRAPGLVTRPYRPRPGGPLRHLPDPQPGRRADRRTPALGARHRRRPGRAVGRHPGTGDRGDRLRLPADPRVRESRPGTPGADRRHPQHVPRRGDQDLPAAGRHRTRQGARRRPPPAVRGRRRPALALLDSVGAIAKEAAAQLPHGGLAQANAETVRQVVEPAVRAHADQEISNALAQLDKARGRSAFAAGLDEVWKSAGEGRVALLVVEENFRTTVRDDGDHLVPADADETGAREDIVDEVIERALDTGAKVSFVPDGTLSDAGRIAADLRY</sequence>
<gene>
    <name evidence="2" type="ORF">KCH_01180</name>
</gene>
<reference evidence="2 3" key="1">
    <citation type="submission" date="2014-05" db="EMBL/GenBank/DDBJ databases">
        <title>Draft Genome Sequence of Kitasatospora cheerisanensis KCTC 2395.</title>
        <authorList>
            <person name="Nam D.H."/>
        </authorList>
    </citation>
    <scope>NUCLEOTIDE SEQUENCE [LARGE SCALE GENOMIC DNA]</scope>
    <source>
        <strain evidence="2 3">KCTC 2395</strain>
    </source>
</reference>
<dbReference type="InterPro" id="IPR029064">
    <property type="entry name" value="Ribosomal_eL30-like_sf"/>
</dbReference>
<feature type="compositionally biased region" description="Basic residues" evidence="1">
    <location>
        <begin position="158"/>
        <end position="169"/>
    </location>
</feature>
<evidence type="ECO:0000313" key="3">
    <source>
        <dbReference type="Proteomes" id="UP000027178"/>
    </source>
</evidence>
<feature type="compositionally biased region" description="Pro residues" evidence="1">
    <location>
        <begin position="53"/>
        <end position="67"/>
    </location>
</feature>
<evidence type="ECO:0000256" key="1">
    <source>
        <dbReference type="SAM" id="MobiDB-lite"/>
    </source>
</evidence>
<feature type="compositionally biased region" description="Low complexity" evidence="1">
    <location>
        <begin position="38"/>
        <end position="49"/>
    </location>
</feature>
<organism evidence="2 3">
    <name type="scientific">Kitasatospora cheerisanensis KCTC 2395</name>
    <dbReference type="NCBI Taxonomy" id="1348663"/>
    <lineage>
        <taxon>Bacteria</taxon>
        <taxon>Bacillati</taxon>
        <taxon>Actinomycetota</taxon>
        <taxon>Actinomycetes</taxon>
        <taxon>Kitasatosporales</taxon>
        <taxon>Streptomycetaceae</taxon>
        <taxon>Kitasatospora</taxon>
    </lineage>
</organism>
<feature type="compositionally biased region" description="Basic residues" evidence="1">
    <location>
        <begin position="99"/>
        <end position="110"/>
    </location>
</feature>
<dbReference type="Gene3D" id="3.30.1330.30">
    <property type="match status" value="1"/>
</dbReference>
<dbReference type="PATRIC" id="fig|1348663.4.peg.98"/>
<feature type="compositionally biased region" description="Basic and acidic residues" evidence="1">
    <location>
        <begin position="139"/>
        <end position="153"/>
    </location>
</feature>
<feature type="compositionally biased region" description="Basic residues" evidence="1">
    <location>
        <begin position="219"/>
        <end position="240"/>
    </location>
</feature>
<dbReference type="EMBL" id="JNBY01000007">
    <property type="protein sequence ID" value="KDN88041.1"/>
    <property type="molecule type" value="Genomic_DNA"/>
</dbReference>
<feature type="region of interest" description="Disordered" evidence="1">
    <location>
        <begin position="1"/>
        <end position="240"/>
    </location>
</feature>
<protein>
    <recommendedName>
        <fullName evidence="4">Chemotaxis protein</fullName>
    </recommendedName>
</protein>
<dbReference type="AlphaFoldDB" id="A0A066ZCJ4"/>
<dbReference type="Pfam" id="PF18845">
    <property type="entry name" value="baeRF_family3"/>
    <property type="match status" value="1"/>
</dbReference>
<dbReference type="eggNOG" id="COG1503">
    <property type="taxonomic scope" value="Bacteria"/>
</dbReference>
<dbReference type="Proteomes" id="UP000027178">
    <property type="component" value="Unassembled WGS sequence"/>
</dbReference>
<comment type="caution">
    <text evidence="2">The sequence shown here is derived from an EMBL/GenBank/DDBJ whole genome shotgun (WGS) entry which is preliminary data.</text>
</comment>
<feature type="compositionally biased region" description="Basic and acidic residues" evidence="1">
    <location>
        <begin position="173"/>
        <end position="193"/>
    </location>
</feature>
<evidence type="ECO:0000313" key="2">
    <source>
        <dbReference type="EMBL" id="KDN88041.1"/>
    </source>
</evidence>